<dbReference type="RefSeq" id="WP_168051030.1">
    <property type="nucleotide sequence ID" value="NZ_JAATJR010000005.1"/>
</dbReference>
<dbReference type="NCBIfam" id="NF041384">
    <property type="entry name" value="YHS_seleno_dom"/>
    <property type="match status" value="1"/>
</dbReference>
<evidence type="ECO:0000313" key="2">
    <source>
        <dbReference type="EMBL" id="NKE46494.1"/>
    </source>
</evidence>
<comment type="caution">
    <text evidence="2">The sequence shown here is derived from an EMBL/GenBank/DDBJ whole genome shotgun (WGS) entry which is preliminary data.</text>
</comment>
<feature type="chain" id="PRO_5047347202" evidence="1">
    <location>
        <begin position="21"/>
        <end position="148"/>
    </location>
</feature>
<proteinExistence type="predicted"/>
<protein>
    <submittedName>
        <fullName evidence="2">YHS domain protein</fullName>
    </submittedName>
</protein>
<keyword evidence="3" id="KW-1185">Reference proteome</keyword>
<organism evidence="2 3">
    <name type="scientific">Falsiroseomonas frigidaquae</name>
    <dbReference type="NCBI Taxonomy" id="487318"/>
    <lineage>
        <taxon>Bacteria</taxon>
        <taxon>Pseudomonadati</taxon>
        <taxon>Pseudomonadota</taxon>
        <taxon>Alphaproteobacteria</taxon>
        <taxon>Acetobacterales</taxon>
        <taxon>Roseomonadaceae</taxon>
        <taxon>Falsiroseomonas</taxon>
    </lineage>
</organism>
<evidence type="ECO:0000313" key="3">
    <source>
        <dbReference type="Proteomes" id="UP000765160"/>
    </source>
</evidence>
<name>A0ABX1F2D8_9PROT</name>
<sequence length="148" mass="16441">MHRRTLLALAPALLAGSVRAEAFPRSVNHKAGVALDGWDTVAWFTEGRPRRGSAAFRAEHAGVAWHFASADHLARFQADPAAHVPRYGGFCAFGVARGYKVDIDPEAWHIRNGVLYLNYDRGVQRQWQRDIPGNIARAEANWPRLADS</sequence>
<dbReference type="Proteomes" id="UP000765160">
    <property type="component" value="Unassembled WGS sequence"/>
</dbReference>
<keyword evidence="1" id="KW-0732">Signal</keyword>
<dbReference type="EMBL" id="JAAVTX010000005">
    <property type="protein sequence ID" value="NKE46494.1"/>
    <property type="molecule type" value="Genomic_DNA"/>
</dbReference>
<feature type="signal peptide" evidence="1">
    <location>
        <begin position="1"/>
        <end position="20"/>
    </location>
</feature>
<gene>
    <name evidence="2" type="ORF">HB662_17055</name>
</gene>
<accession>A0ABX1F2D8</accession>
<evidence type="ECO:0000256" key="1">
    <source>
        <dbReference type="SAM" id="SignalP"/>
    </source>
</evidence>
<reference evidence="2 3" key="1">
    <citation type="submission" date="2020-03" db="EMBL/GenBank/DDBJ databases">
        <title>Roseomonas selenitidurans sp. nov. isolated from soil.</title>
        <authorList>
            <person name="Liu H."/>
        </authorList>
    </citation>
    <scope>NUCLEOTIDE SEQUENCE [LARGE SCALE GENOMIC DNA]</scope>
    <source>
        <strain evidence="2 3">JCM 15073</strain>
    </source>
</reference>